<feature type="region of interest" description="Disordered" evidence="1">
    <location>
        <begin position="266"/>
        <end position="320"/>
    </location>
</feature>
<gene>
    <name evidence="2" type="ORF">P153DRAFT_398177</name>
</gene>
<evidence type="ECO:0000313" key="2">
    <source>
        <dbReference type="EMBL" id="KAF2127569.1"/>
    </source>
</evidence>
<sequence length="641" mass="70170">MPDPVIKKEESPETSVMAMAPTMPSAMSTSNALIHAPRPASDAEDFKPLRSTPPPKGIARHMPLARSPYHGSSPRRYKITGQYSVGITSPRFLARLPSRLTSATATGHVNKATATTTTVKTSTAQNISHISELLQRSDRLGQHKSGIMDSVEFGDDEVGGGDLGFPVLPSMMDIGMHTDSEESEDNTVSSSQFELEQLQGTVGALQVESSRQRRAIAALANVNHCMFHEIKAMRDRLADLEHVSRRFDTTVVNNIEQRFVEQLSTTASRANVSHRPTTDDRSRSPSPSRPQYRQRDLQTNREDLQRGDVAGRNKNEKTKFRKELHVTIPGKPTGLPAAGLPTPTTAASLRTGTSMTFPVTPKTPFTPGRIGPGNAYKKTTTSVNKRHSHNLDKTIPPTYVQFPQLPLTDTELIVYFYNSLARPIVALRLYARNWGPASIVQALNDHRVIDPPYLRNTCSVKCTTAIKTGKRRFGDDWEEANRVVFVEASDDRATDLVRLSGADLDNAVDYDVRALSVNLKKHPQGDDAGIFTRCVEYCQEHNAPYTLSNVSHLAMAIEAGTTPVHPPSPIPTPSSYRTPRFTKLPPRQQKQAAKSDGELAATLSPTVNKNVPSIRFGHADASSSFEAGVESAAAHPAHDAT</sequence>
<name>A0A6A6A6Q4_9PLEO</name>
<dbReference type="Proteomes" id="UP000799771">
    <property type="component" value="Unassembled WGS sequence"/>
</dbReference>
<feature type="compositionally biased region" description="Basic and acidic residues" evidence="1">
    <location>
        <begin position="293"/>
        <end position="320"/>
    </location>
</feature>
<feature type="region of interest" description="Disordered" evidence="1">
    <location>
        <begin position="562"/>
        <end position="614"/>
    </location>
</feature>
<keyword evidence="3" id="KW-1185">Reference proteome</keyword>
<feature type="compositionally biased region" description="Low complexity" evidence="1">
    <location>
        <begin position="356"/>
        <end position="367"/>
    </location>
</feature>
<reference evidence="2" key="1">
    <citation type="journal article" date="2020" name="Stud. Mycol.">
        <title>101 Dothideomycetes genomes: a test case for predicting lifestyles and emergence of pathogens.</title>
        <authorList>
            <person name="Haridas S."/>
            <person name="Albert R."/>
            <person name="Binder M."/>
            <person name="Bloem J."/>
            <person name="Labutti K."/>
            <person name="Salamov A."/>
            <person name="Andreopoulos B."/>
            <person name="Baker S."/>
            <person name="Barry K."/>
            <person name="Bills G."/>
            <person name="Bluhm B."/>
            <person name="Cannon C."/>
            <person name="Castanera R."/>
            <person name="Culley D."/>
            <person name="Daum C."/>
            <person name="Ezra D."/>
            <person name="Gonzalez J."/>
            <person name="Henrissat B."/>
            <person name="Kuo A."/>
            <person name="Liang C."/>
            <person name="Lipzen A."/>
            <person name="Lutzoni F."/>
            <person name="Magnuson J."/>
            <person name="Mondo S."/>
            <person name="Nolan M."/>
            <person name="Ohm R."/>
            <person name="Pangilinan J."/>
            <person name="Park H.-J."/>
            <person name="Ramirez L."/>
            <person name="Alfaro M."/>
            <person name="Sun H."/>
            <person name="Tritt A."/>
            <person name="Yoshinaga Y."/>
            <person name="Zwiers L.-H."/>
            <person name="Turgeon B."/>
            <person name="Goodwin S."/>
            <person name="Spatafora J."/>
            <person name="Crous P."/>
            <person name="Grigoriev I."/>
        </authorList>
    </citation>
    <scope>NUCLEOTIDE SEQUENCE</scope>
    <source>
        <strain evidence="2">CBS 119687</strain>
    </source>
</reference>
<proteinExistence type="predicted"/>
<accession>A0A6A6A6Q4</accession>
<dbReference type="GeneID" id="54412050"/>
<dbReference type="OrthoDB" id="3792684at2759"/>
<protein>
    <submittedName>
        <fullName evidence="2">Uncharacterized protein</fullName>
    </submittedName>
</protein>
<dbReference type="AlphaFoldDB" id="A0A6A6A6Q4"/>
<organism evidence="2 3">
    <name type="scientific">Dothidotthia symphoricarpi CBS 119687</name>
    <dbReference type="NCBI Taxonomy" id="1392245"/>
    <lineage>
        <taxon>Eukaryota</taxon>
        <taxon>Fungi</taxon>
        <taxon>Dikarya</taxon>
        <taxon>Ascomycota</taxon>
        <taxon>Pezizomycotina</taxon>
        <taxon>Dothideomycetes</taxon>
        <taxon>Pleosporomycetidae</taxon>
        <taxon>Pleosporales</taxon>
        <taxon>Dothidotthiaceae</taxon>
        <taxon>Dothidotthia</taxon>
    </lineage>
</organism>
<evidence type="ECO:0000256" key="1">
    <source>
        <dbReference type="SAM" id="MobiDB-lite"/>
    </source>
</evidence>
<feature type="region of interest" description="Disordered" evidence="1">
    <location>
        <begin position="36"/>
        <end position="76"/>
    </location>
</feature>
<feature type="region of interest" description="Disordered" evidence="1">
    <location>
        <begin position="354"/>
        <end position="375"/>
    </location>
</feature>
<evidence type="ECO:0000313" key="3">
    <source>
        <dbReference type="Proteomes" id="UP000799771"/>
    </source>
</evidence>
<dbReference type="RefSeq" id="XP_033521958.1">
    <property type="nucleotide sequence ID" value="XM_033671618.1"/>
</dbReference>
<dbReference type="EMBL" id="ML977510">
    <property type="protein sequence ID" value="KAF2127569.1"/>
    <property type="molecule type" value="Genomic_DNA"/>
</dbReference>